<dbReference type="GO" id="GO:0022857">
    <property type="term" value="F:transmembrane transporter activity"/>
    <property type="evidence" value="ECO:0007669"/>
    <property type="project" value="InterPro"/>
</dbReference>
<feature type="transmembrane region" description="Helical" evidence="6">
    <location>
        <begin position="502"/>
        <end position="524"/>
    </location>
</feature>
<feature type="transmembrane region" description="Helical" evidence="6">
    <location>
        <begin position="229"/>
        <end position="251"/>
    </location>
</feature>
<keyword evidence="9" id="KW-1185">Reference proteome</keyword>
<evidence type="ECO:0000256" key="1">
    <source>
        <dbReference type="ARBA" id="ARBA00004141"/>
    </source>
</evidence>
<dbReference type="GO" id="GO:0005886">
    <property type="term" value="C:plasma membrane"/>
    <property type="evidence" value="ECO:0007669"/>
    <property type="project" value="TreeGrafter"/>
</dbReference>
<accession>A0A1Y1ZPD4</accession>
<feature type="domain" description="Major facilitator superfamily (MFS) profile" evidence="7">
    <location>
        <begin position="104"/>
        <end position="530"/>
    </location>
</feature>
<feature type="transmembrane region" description="Helical" evidence="6">
    <location>
        <begin position="102"/>
        <end position="123"/>
    </location>
</feature>
<dbReference type="PANTHER" id="PTHR23502">
    <property type="entry name" value="MAJOR FACILITATOR SUPERFAMILY"/>
    <property type="match status" value="1"/>
</dbReference>
<dbReference type="PROSITE" id="PS50850">
    <property type="entry name" value="MFS"/>
    <property type="match status" value="1"/>
</dbReference>
<dbReference type="Proteomes" id="UP000193144">
    <property type="component" value="Unassembled WGS sequence"/>
</dbReference>
<feature type="transmembrane region" description="Helical" evidence="6">
    <location>
        <begin position="337"/>
        <end position="355"/>
    </location>
</feature>
<keyword evidence="5 6" id="KW-0472">Membrane</keyword>
<comment type="subcellular location">
    <subcellularLocation>
        <location evidence="1">Membrane</location>
        <topology evidence="1">Multi-pass membrane protein</topology>
    </subcellularLocation>
</comment>
<feature type="transmembrane region" description="Helical" evidence="6">
    <location>
        <begin position="468"/>
        <end position="490"/>
    </location>
</feature>
<keyword evidence="4 6" id="KW-1133">Transmembrane helix</keyword>
<evidence type="ECO:0000313" key="8">
    <source>
        <dbReference type="EMBL" id="ORY12088.1"/>
    </source>
</evidence>
<evidence type="ECO:0000259" key="7">
    <source>
        <dbReference type="PROSITE" id="PS50850"/>
    </source>
</evidence>
<protein>
    <submittedName>
        <fullName evidence="8">Major facilitator superfamily domain-containing protein</fullName>
    </submittedName>
</protein>
<gene>
    <name evidence="8" type="ORF">BCR34DRAFT_600844</name>
</gene>
<evidence type="ECO:0000256" key="4">
    <source>
        <dbReference type="ARBA" id="ARBA00022989"/>
    </source>
</evidence>
<evidence type="ECO:0000256" key="3">
    <source>
        <dbReference type="ARBA" id="ARBA00022692"/>
    </source>
</evidence>
<dbReference type="EMBL" id="MCFA01000054">
    <property type="protein sequence ID" value="ORY12088.1"/>
    <property type="molecule type" value="Genomic_DNA"/>
</dbReference>
<comment type="similarity">
    <text evidence="2">Belongs to the major facilitator superfamily.</text>
</comment>
<dbReference type="Gene3D" id="1.20.1250.20">
    <property type="entry name" value="MFS general substrate transporter like domains"/>
    <property type="match status" value="1"/>
</dbReference>
<dbReference type="CDD" id="cd17323">
    <property type="entry name" value="MFS_Tpo1_MDR_like"/>
    <property type="match status" value="1"/>
</dbReference>
<dbReference type="OrthoDB" id="3936150at2759"/>
<feature type="transmembrane region" description="Helical" evidence="6">
    <location>
        <begin position="170"/>
        <end position="188"/>
    </location>
</feature>
<dbReference type="AlphaFoldDB" id="A0A1Y1ZPD4"/>
<sequence length="548" mass="60389">MGLLPCKSRSEDPPRDNLNTLEAAVEASELTLHENSPHAGQVSPAETEKTLHVGEISGPLVLSEFEVIRRVQALPHDTTPIILTFGPHDLDNPRNWGKARKWYITCFVSMLNVLTCLCAGGYSSGSPFYKEEFHISSTMATAGLSTYILGFAFGPMLLAPLSEHYGRNPAYIWSWLLLVILQVPAALAPNMSTLVGVRFLQGFFGSAPLTNTGGTIADLWERDYSGAPMAIYGLSSTLGPPLALPLTGYLAQAKGWRWLFWFFMAVLGGAWVILALTLPETRHPIILKQKTHRLKSQLSALGHKSASCIQTPPDKGLGHLFKVTLTRPIRFLFTEPITYATALYNGLIYGLVFLFNESFPLVFGHLHRFTHAQTSLTFLGLCVGSLLASFFHPIQEHHYLRVRTPESRLWLSLPACFLLPISLFWFAGCSSANVPFILPILASVLFGAGIFVVVLGVLNFVLDAYGPYTASSLAGVILVRNVVGAVFPLFAERMYEHMGYRWAGVLLGFLALLFCAVPFLFYYWGVEIRKRSPWASANAEMGSGDVVE</sequence>
<evidence type="ECO:0000256" key="2">
    <source>
        <dbReference type="ARBA" id="ARBA00008335"/>
    </source>
</evidence>
<feature type="transmembrane region" description="Helical" evidence="6">
    <location>
        <begin position="436"/>
        <end position="462"/>
    </location>
</feature>
<dbReference type="PANTHER" id="PTHR23502:SF24">
    <property type="entry name" value="TRANSPORTER, PUTATIVE-RELATED"/>
    <property type="match status" value="1"/>
</dbReference>
<dbReference type="SUPFAM" id="SSF103473">
    <property type="entry name" value="MFS general substrate transporter"/>
    <property type="match status" value="1"/>
</dbReference>
<dbReference type="InterPro" id="IPR011701">
    <property type="entry name" value="MFS"/>
</dbReference>
<name>A0A1Y1ZPD4_9PLEO</name>
<dbReference type="InterPro" id="IPR036259">
    <property type="entry name" value="MFS_trans_sf"/>
</dbReference>
<feature type="transmembrane region" description="Helical" evidence="6">
    <location>
        <begin position="409"/>
        <end position="429"/>
    </location>
</feature>
<dbReference type="FunFam" id="1.20.1250.20:FF:000082">
    <property type="entry name" value="MFS multidrug transporter, putative"/>
    <property type="match status" value="1"/>
</dbReference>
<organism evidence="8 9">
    <name type="scientific">Clohesyomyces aquaticus</name>
    <dbReference type="NCBI Taxonomy" id="1231657"/>
    <lineage>
        <taxon>Eukaryota</taxon>
        <taxon>Fungi</taxon>
        <taxon>Dikarya</taxon>
        <taxon>Ascomycota</taxon>
        <taxon>Pezizomycotina</taxon>
        <taxon>Dothideomycetes</taxon>
        <taxon>Pleosporomycetidae</taxon>
        <taxon>Pleosporales</taxon>
        <taxon>Lindgomycetaceae</taxon>
        <taxon>Clohesyomyces</taxon>
    </lineage>
</organism>
<dbReference type="Pfam" id="PF07690">
    <property type="entry name" value="MFS_1"/>
    <property type="match status" value="1"/>
</dbReference>
<feature type="transmembrane region" description="Helical" evidence="6">
    <location>
        <begin position="376"/>
        <end position="394"/>
    </location>
</feature>
<comment type="caution">
    <text evidence="8">The sequence shown here is derived from an EMBL/GenBank/DDBJ whole genome shotgun (WGS) entry which is preliminary data.</text>
</comment>
<dbReference type="InterPro" id="IPR020846">
    <property type="entry name" value="MFS_dom"/>
</dbReference>
<feature type="transmembrane region" description="Helical" evidence="6">
    <location>
        <begin position="135"/>
        <end position="158"/>
    </location>
</feature>
<evidence type="ECO:0000313" key="9">
    <source>
        <dbReference type="Proteomes" id="UP000193144"/>
    </source>
</evidence>
<keyword evidence="3 6" id="KW-0812">Transmembrane</keyword>
<evidence type="ECO:0000256" key="5">
    <source>
        <dbReference type="ARBA" id="ARBA00023136"/>
    </source>
</evidence>
<evidence type="ECO:0000256" key="6">
    <source>
        <dbReference type="SAM" id="Phobius"/>
    </source>
</evidence>
<feature type="transmembrane region" description="Helical" evidence="6">
    <location>
        <begin position="258"/>
        <end position="278"/>
    </location>
</feature>
<reference evidence="8 9" key="1">
    <citation type="submission" date="2016-07" db="EMBL/GenBank/DDBJ databases">
        <title>Pervasive Adenine N6-methylation of Active Genes in Fungi.</title>
        <authorList>
            <consortium name="DOE Joint Genome Institute"/>
            <person name="Mondo S.J."/>
            <person name="Dannebaum R.O."/>
            <person name="Kuo R.C."/>
            <person name="Labutti K."/>
            <person name="Haridas S."/>
            <person name="Kuo A."/>
            <person name="Salamov A."/>
            <person name="Ahrendt S.R."/>
            <person name="Lipzen A."/>
            <person name="Sullivan W."/>
            <person name="Andreopoulos W.B."/>
            <person name="Clum A."/>
            <person name="Lindquist E."/>
            <person name="Daum C."/>
            <person name="Ramamoorthy G.K."/>
            <person name="Gryganskyi A."/>
            <person name="Culley D."/>
            <person name="Magnuson J.K."/>
            <person name="James T.Y."/>
            <person name="O'Malley M.A."/>
            <person name="Stajich J.E."/>
            <person name="Spatafora J.W."/>
            <person name="Visel A."/>
            <person name="Grigoriev I.V."/>
        </authorList>
    </citation>
    <scope>NUCLEOTIDE SEQUENCE [LARGE SCALE GENOMIC DNA]</scope>
    <source>
        <strain evidence="8 9">CBS 115471</strain>
    </source>
</reference>
<proteinExistence type="inferred from homology"/>
<dbReference type="STRING" id="1231657.A0A1Y1ZPD4"/>